<sequence>LQEACQEVTSGASSADDGTSTSSSKGTCVVNHYENKQSVESRRLMDAAARRTDGQSLYMSQLQFLLCYFRLIEAQTAKEKAVVNGTANN</sequence>
<feature type="region of interest" description="Disordered" evidence="1">
    <location>
        <begin position="1"/>
        <end position="27"/>
    </location>
</feature>
<organism evidence="2">
    <name type="scientific">Gongylonema pulchrum</name>
    <dbReference type="NCBI Taxonomy" id="637853"/>
    <lineage>
        <taxon>Eukaryota</taxon>
        <taxon>Metazoa</taxon>
        <taxon>Ecdysozoa</taxon>
        <taxon>Nematoda</taxon>
        <taxon>Chromadorea</taxon>
        <taxon>Rhabditida</taxon>
        <taxon>Spirurina</taxon>
        <taxon>Spiruromorpha</taxon>
        <taxon>Spiruroidea</taxon>
        <taxon>Gongylonematidae</taxon>
        <taxon>Gongylonema</taxon>
    </lineage>
</organism>
<proteinExistence type="predicted"/>
<dbReference type="WBParaSite" id="GPUH_0000840301-mRNA-1">
    <property type="protein sequence ID" value="GPUH_0000840301-mRNA-1"/>
    <property type="gene ID" value="GPUH_0000840301"/>
</dbReference>
<accession>A0A183DI53</accession>
<evidence type="ECO:0000256" key="1">
    <source>
        <dbReference type="SAM" id="MobiDB-lite"/>
    </source>
</evidence>
<protein>
    <submittedName>
        <fullName evidence="2">USP domain-containing protein</fullName>
    </submittedName>
</protein>
<evidence type="ECO:0000313" key="2">
    <source>
        <dbReference type="WBParaSite" id="GPUH_0000840301-mRNA-1"/>
    </source>
</evidence>
<reference evidence="2" key="1">
    <citation type="submission" date="2016-06" db="UniProtKB">
        <authorList>
            <consortium name="WormBaseParasite"/>
        </authorList>
    </citation>
    <scope>IDENTIFICATION</scope>
</reference>
<dbReference type="AlphaFoldDB" id="A0A183DI53"/>
<feature type="compositionally biased region" description="Low complexity" evidence="1">
    <location>
        <begin position="10"/>
        <end position="24"/>
    </location>
</feature>
<name>A0A183DI53_9BILA</name>